<evidence type="ECO:0000256" key="1">
    <source>
        <dbReference type="SAM" id="MobiDB-lite"/>
    </source>
</evidence>
<sequence>MLKRHGTKPGCFECGDLDHFISDFPKQNTHKKGTDGGSYDSSKHNSSDKNTFTEGKPKTKFFQKALKDYRHENKKWDKAFFTEMERSYSKRSSYCSSSLSSSDFEIVIKKEKEKDKNDSAGQCFMAFGDKPKAHTHHSQRSHKCVYLMALGDK</sequence>
<gene>
    <name evidence="2" type="ORF">GUJ93_ZPchr0015g6833</name>
</gene>
<reference evidence="2" key="1">
    <citation type="journal article" date="2021" name="bioRxiv">
        <title>Whole Genome Assembly and Annotation of Northern Wild Rice, Zizania palustris L., Supports a Whole Genome Duplication in the Zizania Genus.</title>
        <authorList>
            <person name="Haas M."/>
            <person name="Kono T."/>
            <person name="Macchietto M."/>
            <person name="Millas R."/>
            <person name="McGilp L."/>
            <person name="Shao M."/>
            <person name="Duquette J."/>
            <person name="Hirsch C.N."/>
            <person name="Kimball J."/>
        </authorList>
    </citation>
    <scope>NUCLEOTIDE SEQUENCE</scope>
    <source>
        <tissue evidence="2">Fresh leaf tissue</tissue>
    </source>
</reference>
<organism evidence="2 3">
    <name type="scientific">Zizania palustris</name>
    <name type="common">Northern wild rice</name>
    <dbReference type="NCBI Taxonomy" id="103762"/>
    <lineage>
        <taxon>Eukaryota</taxon>
        <taxon>Viridiplantae</taxon>
        <taxon>Streptophyta</taxon>
        <taxon>Embryophyta</taxon>
        <taxon>Tracheophyta</taxon>
        <taxon>Spermatophyta</taxon>
        <taxon>Magnoliopsida</taxon>
        <taxon>Liliopsida</taxon>
        <taxon>Poales</taxon>
        <taxon>Poaceae</taxon>
        <taxon>BOP clade</taxon>
        <taxon>Oryzoideae</taxon>
        <taxon>Oryzeae</taxon>
        <taxon>Zizaniinae</taxon>
        <taxon>Zizania</taxon>
    </lineage>
</organism>
<accession>A0A8J5T8Y2</accession>
<evidence type="ECO:0000313" key="3">
    <source>
        <dbReference type="Proteomes" id="UP000729402"/>
    </source>
</evidence>
<name>A0A8J5T8Y2_ZIZPA</name>
<comment type="caution">
    <text evidence="2">The sequence shown here is derived from an EMBL/GenBank/DDBJ whole genome shotgun (WGS) entry which is preliminary data.</text>
</comment>
<protein>
    <submittedName>
        <fullName evidence="2">Uncharacterized protein</fullName>
    </submittedName>
</protein>
<proteinExistence type="predicted"/>
<keyword evidence="3" id="KW-1185">Reference proteome</keyword>
<feature type="region of interest" description="Disordered" evidence="1">
    <location>
        <begin position="25"/>
        <end position="55"/>
    </location>
</feature>
<reference evidence="2" key="2">
    <citation type="submission" date="2021-02" db="EMBL/GenBank/DDBJ databases">
        <authorList>
            <person name="Kimball J.A."/>
            <person name="Haas M.W."/>
            <person name="Macchietto M."/>
            <person name="Kono T."/>
            <person name="Duquette J."/>
            <person name="Shao M."/>
        </authorList>
    </citation>
    <scope>NUCLEOTIDE SEQUENCE</scope>
    <source>
        <tissue evidence="2">Fresh leaf tissue</tissue>
    </source>
</reference>
<evidence type="ECO:0000313" key="2">
    <source>
        <dbReference type="EMBL" id="KAG8083277.1"/>
    </source>
</evidence>
<dbReference type="Proteomes" id="UP000729402">
    <property type="component" value="Unassembled WGS sequence"/>
</dbReference>
<dbReference type="AlphaFoldDB" id="A0A8J5T8Y2"/>
<dbReference type="EMBL" id="JAAALK010000085">
    <property type="protein sequence ID" value="KAG8083277.1"/>
    <property type="molecule type" value="Genomic_DNA"/>
</dbReference>